<reference evidence="3" key="1">
    <citation type="submission" date="2025-08" db="UniProtKB">
        <authorList>
            <consortium name="RefSeq"/>
        </authorList>
    </citation>
    <scope>IDENTIFICATION</scope>
    <source>
        <tissue evidence="3">Testes</tissue>
    </source>
</reference>
<evidence type="ECO:0000313" key="3">
    <source>
        <dbReference type="RefSeq" id="XP_006823316.1"/>
    </source>
</evidence>
<dbReference type="Proteomes" id="UP000694865">
    <property type="component" value="Unplaced"/>
</dbReference>
<dbReference type="RefSeq" id="XP_006823316.1">
    <property type="nucleotide sequence ID" value="XM_006823253.1"/>
</dbReference>
<keyword evidence="2" id="KW-1185">Reference proteome</keyword>
<accession>A0ABM0MTH5</accession>
<gene>
    <name evidence="3" type="primary">LOC102805787</name>
</gene>
<dbReference type="GeneID" id="102805787"/>
<dbReference type="Pfam" id="PF18463">
    <property type="entry name" value="PCSK9_C3"/>
    <property type="match status" value="1"/>
</dbReference>
<evidence type="ECO:0000259" key="1">
    <source>
        <dbReference type="Pfam" id="PF18463"/>
    </source>
</evidence>
<organism evidence="2 3">
    <name type="scientific">Saccoglossus kowalevskii</name>
    <name type="common">Acorn worm</name>
    <dbReference type="NCBI Taxonomy" id="10224"/>
    <lineage>
        <taxon>Eukaryota</taxon>
        <taxon>Metazoa</taxon>
        <taxon>Hemichordata</taxon>
        <taxon>Enteropneusta</taxon>
        <taxon>Harrimaniidae</taxon>
        <taxon>Saccoglossus</taxon>
    </lineage>
</organism>
<evidence type="ECO:0000313" key="2">
    <source>
        <dbReference type="Proteomes" id="UP000694865"/>
    </source>
</evidence>
<protein>
    <submittedName>
        <fullName evidence="3">Proprotein convertase subtilisin/kexin type 9-like</fullName>
    </submittedName>
</protein>
<feature type="domain" description="Proprotein convertase subtilisin/kexin type 9 C-terminal" evidence="1">
    <location>
        <begin position="76"/>
        <end position="150"/>
    </location>
</feature>
<dbReference type="Gene3D" id="2.60.120.690">
    <property type="entry name" value="Proprotein convertase subtilisin/kexin type 9"/>
    <property type="match status" value="1"/>
</dbReference>
<proteinExistence type="predicted"/>
<dbReference type="InterPro" id="IPR041051">
    <property type="entry name" value="PCSK9_C3"/>
</dbReference>
<sequence length="152" mass="15944">MTCEVVNGNRSSSPDDAGSMAICPAQKNCLDVFPTGCSIRSPWKGLTGVKPFMPNYCHGYNELVDRGLWAAAVCCSAPSLNCNTKSALSGSAKGDKATIGCGPDWILTGCSVRNPRHTTLGAYIDDDDNCVAVNGADGKAIWAIAVCCKDTY</sequence>
<name>A0ABM0MTH5_SACKO</name>